<name>A0A1W6SP76_9PROT</name>
<evidence type="ECO:0000313" key="1">
    <source>
        <dbReference type="EMBL" id="ARO87614.1"/>
    </source>
</evidence>
<dbReference type="PROSITE" id="PS51273">
    <property type="entry name" value="GATASE_TYPE_1"/>
    <property type="match status" value="1"/>
</dbReference>
<dbReference type="InterPro" id="IPR011697">
    <property type="entry name" value="Peptidase_C26"/>
</dbReference>
<dbReference type="AlphaFoldDB" id="A0A1W6SP76"/>
<keyword evidence="2" id="KW-1185">Reference proteome</keyword>
<dbReference type="Proteomes" id="UP000012179">
    <property type="component" value="Chromosome"/>
</dbReference>
<dbReference type="CDD" id="cd01745">
    <property type="entry name" value="GATase1_2"/>
    <property type="match status" value="1"/>
</dbReference>
<dbReference type="Pfam" id="PF07722">
    <property type="entry name" value="Peptidase_C26"/>
    <property type="match status" value="1"/>
</dbReference>
<gene>
    <name evidence="1" type="ORF">EBAPG3_007420</name>
</gene>
<dbReference type="InterPro" id="IPR044668">
    <property type="entry name" value="PuuD-like"/>
</dbReference>
<evidence type="ECO:0000313" key="2">
    <source>
        <dbReference type="Proteomes" id="UP000012179"/>
    </source>
</evidence>
<dbReference type="Gene3D" id="3.40.50.880">
    <property type="match status" value="1"/>
</dbReference>
<reference evidence="1 2" key="1">
    <citation type="journal article" date="2015" name="Int. J. Syst. Evol. Microbiol.">
        <title>Nitrosospira lacus sp. nov., a psychrotolerant, ammonia-oxidizing bacterium from sandy lake sediment.</title>
        <authorList>
            <person name="Urakawa H."/>
            <person name="Garcia J.C."/>
            <person name="Nielsen J.L."/>
            <person name="Le V.Q."/>
            <person name="Kozlowski J.A."/>
            <person name="Stein L.Y."/>
            <person name="Lim C.K."/>
            <person name="Pommerening-Roser A."/>
            <person name="Martens-Habbena W."/>
            <person name="Stahl D.A."/>
            <person name="Klotz M.G."/>
        </authorList>
    </citation>
    <scope>NUCLEOTIDE SEQUENCE [LARGE SCALE GENOMIC DNA]</scope>
    <source>
        <strain evidence="1 2">APG3</strain>
    </source>
</reference>
<dbReference type="GO" id="GO:0006598">
    <property type="term" value="P:polyamine catabolic process"/>
    <property type="evidence" value="ECO:0007669"/>
    <property type="project" value="TreeGrafter"/>
</dbReference>
<dbReference type="SUPFAM" id="SSF52317">
    <property type="entry name" value="Class I glutamine amidotransferase-like"/>
    <property type="match status" value="1"/>
</dbReference>
<dbReference type="PANTHER" id="PTHR43235:SF1">
    <property type="entry name" value="GLUTAMINE AMIDOTRANSFERASE PB2B2.05-RELATED"/>
    <property type="match status" value="1"/>
</dbReference>
<organism evidence="1 2">
    <name type="scientific">Nitrosospira lacus</name>
    <dbReference type="NCBI Taxonomy" id="1288494"/>
    <lineage>
        <taxon>Bacteria</taxon>
        <taxon>Pseudomonadati</taxon>
        <taxon>Pseudomonadota</taxon>
        <taxon>Betaproteobacteria</taxon>
        <taxon>Nitrosomonadales</taxon>
        <taxon>Nitrosomonadaceae</taxon>
        <taxon>Nitrosospira</taxon>
    </lineage>
</organism>
<proteinExistence type="predicted"/>
<dbReference type="RefSeq" id="WP_004179871.1">
    <property type="nucleotide sequence ID" value="NZ_CP021106.3"/>
</dbReference>
<dbReference type="GO" id="GO:0033969">
    <property type="term" value="F:gamma-glutamyl-gamma-aminobutyrate hydrolase activity"/>
    <property type="evidence" value="ECO:0007669"/>
    <property type="project" value="TreeGrafter"/>
</dbReference>
<sequence length="258" mass="28993">MTRPLRIGLSPRILHHPPAELGFRNKTLQYLEQTVAHWIMRRGALVFMLPAIESGGVERSSVRVSDYVKEIDGLVMQGGADVSPISYGEIPTRPEWSGDRVRDLYEIELFWECVVQRKPILGICRGLQLINVALGGSLYQDIVTEHPNAISHVDPVLYDQHRHAIHIEENSRLAGLYKDTDTHLVNSIHHQAIKRLGRDSLVEAVSESDGIIEAIRMRGESYVVAFQWHPEFHAGASELLDSGPILDDFLGAAKKQRV</sequence>
<protein>
    <submittedName>
        <fullName evidence="1">Peptidase C26</fullName>
    </submittedName>
</protein>
<dbReference type="GO" id="GO:0005829">
    <property type="term" value="C:cytosol"/>
    <property type="evidence" value="ECO:0007669"/>
    <property type="project" value="TreeGrafter"/>
</dbReference>
<dbReference type="EMBL" id="CP021106">
    <property type="protein sequence ID" value="ARO87614.1"/>
    <property type="molecule type" value="Genomic_DNA"/>
</dbReference>
<dbReference type="eggNOG" id="COG2071">
    <property type="taxonomic scope" value="Bacteria"/>
</dbReference>
<dbReference type="PANTHER" id="PTHR43235">
    <property type="entry name" value="GLUTAMINE AMIDOTRANSFERASE PB2B2.05-RELATED"/>
    <property type="match status" value="1"/>
</dbReference>
<dbReference type="KEGG" id="nlc:EBAPG3_007420"/>
<accession>A0A1W6SP76</accession>
<dbReference type="OrthoDB" id="9813383at2"/>
<dbReference type="InterPro" id="IPR029062">
    <property type="entry name" value="Class_I_gatase-like"/>
</dbReference>